<dbReference type="EMBL" id="LT554635">
    <property type="protein sequence ID" value="SAM06918.1"/>
    <property type="molecule type" value="Genomic_DNA"/>
</dbReference>
<evidence type="ECO:0000313" key="6">
    <source>
        <dbReference type="EMBL" id="SAM06918.1"/>
    </source>
</evidence>
<keyword evidence="2" id="KW-0863">Zinc-finger</keyword>
<feature type="domain" description="C3H1-type" evidence="5">
    <location>
        <begin position="170"/>
        <end position="197"/>
    </location>
</feature>
<evidence type="ECO:0000313" key="7">
    <source>
        <dbReference type="Proteomes" id="UP000078561"/>
    </source>
</evidence>
<dbReference type="SMART" id="SM00361">
    <property type="entry name" value="RRM_1"/>
    <property type="match status" value="1"/>
</dbReference>
<feature type="compositionally biased region" description="Basic residues" evidence="3">
    <location>
        <begin position="398"/>
        <end position="409"/>
    </location>
</feature>
<dbReference type="SUPFAM" id="SSF54928">
    <property type="entry name" value="RNA-binding domain, RBD"/>
    <property type="match status" value="1"/>
</dbReference>
<sequence>MFDSDDEDYDCPLCMEELDIADRNFRPCTCGYQYTSLSYRLDSRREYSDELVEFEPISADEITRIKREKKEKERQQKDMEAVNRRHLANMRVVQKNLIIRSNDYFGQFGKIAKVVINKRNVAVTSHVGGTASMQPSAAVYVTYHRKEDADRAIQTVDGHSIAGRILRASYGTTKYCTYYLRNMTCPNPSCLYLHEPGEEADTISKEELATGKHRMRDQISTDDGDDDDDDDDHHQHHHHRSSTISSTPSNTYLPSGSSYQSSSSSISSHHFPPVGSSATVSAPASASASSVRKQPTLESVATISYKGTPMRQHQSTSLSSPNLSDHTGDDDRSALPATASWAKLGSTNSGPSTPVALKSSLPDRSTLTPDNFGPPLAVAAAVSQKQQPQQQPQSPSAIKRKIEKKKRKELQKNKEGNSVTGSTSPSHLLAKSMSTTTSSSPSSSHPTTPTCTAKSSPLSSMKVLNDALVNFVLGDAMSQVGWLPTPDQDDTPLGVSALYQKEDHDDSRQPLTPSSLSVGNDRTQSPSLASSLINHTDSTKDNTINTLDFLLNAVPTPTYRGSFNPFTHQVLRTTGNLFESPIRKSSRFGFAQI</sequence>
<evidence type="ECO:0000259" key="4">
    <source>
        <dbReference type="PROSITE" id="PS50102"/>
    </source>
</evidence>
<name>A0A168RH73_ABSGL</name>
<reference evidence="6" key="1">
    <citation type="submission" date="2016-04" db="EMBL/GenBank/DDBJ databases">
        <authorList>
            <person name="Evans L.H."/>
            <person name="Alamgir A."/>
            <person name="Owens N."/>
            <person name="Weber N.D."/>
            <person name="Virtaneva K."/>
            <person name="Barbian K."/>
            <person name="Babar A."/>
            <person name="Rosenke K."/>
        </authorList>
    </citation>
    <scope>NUCLEOTIDE SEQUENCE [LARGE SCALE GENOMIC DNA]</scope>
    <source>
        <strain evidence="6">CBS 101.48</strain>
    </source>
</reference>
<dbReference type="InterPro" id="IPR000504">
    <property type="entry name" value="RRM_dom"/>
</dbReference>
<dbReference type="Proteomes" id="UP000078561">
    <property type="component" value="Unassembled WGS sequence"/>
</dbReference>
<dbReference type="PANTHER" id="PTHR12603">
    <property type="entry name" value="CCR4-NOT TRANSCRIPTION COMPLEX RELATED"/>
    <property type="match status" value="1"/>
</dbReference>
<accession>A0A168RH73</accession>
<dbReference type="GO" id="GO:0003723">
    <property type="term" value="F:RNA binding"/>
    <property type="evidence" value="ECO:0007669"/>
    <property type="project" value="UniProtKB-UniRule"/>
</dbReference>
<feature type="compositionally biased region" description="Acidic residues" evidence="3">
    <location>
        <begin position="220"/>
        <end position="231"/>
    </location>
</feature>
<keyword evidence="2" id="KW-0479">Metal-binding</keyword>
<feature type="compositionally biased region" description="Low complexity" evidence="3">
    <location>
        <begin position="255"/>
        <end position="281"/>
    </location>
</feature>
<feature type="region of interest" description="Disordered" evidence="3">
    <location>
        <begin position="501"/>
        <end position="528"/>
    </location>
</feature>
<keyword evidence="1" id="KW-0694">RNA-binding</keyword>
<dbReference type="GO" id="GO:0016567">
    <property type="term" value="P:protein ubiquitination"/>
    <property type="evidence" value="ECO:0007669"/>
    <property type="project" value="TreeGrafter"/>
</dbReference>
<gene>
    <name evidence="6" type="primary">ABSGL_12572.1 scaffold 12955</name>
</gene>
<dbReference type="InterPro" id="IPR034261">
    <property type="entry name" value="CNOT4_RRM"/>
</dbReference>
<feature type="compositionally biased region" description="Low complexity" evidence="3">
    <location>
        <begin position="434"/>
        <end position="452"/>
    </location>
</feature>
<dbReference type="GO" id="GO:0008270">
    <property type="term" value="F:zinc ion binding"/>
    <property type="evidence" value="ECO:0007669"/>
    <property type="project" value="UniProtKB-KW"/>
</dbReference>
<dbReference type="InterPro" id="IPR003954">
    <property type="entry name" value="RRM_euk-type"/>
</dbReference>
<feature type="zinc finger region" description="C3H1-type" evidence="2">
    <location>
        <begin position="170"/>
        <end position="197"/>
    </location>
</feature>
<dbReference type="Gene3D" id="3.30.70.330">
    <property type="match status" value="1"/>
</dbReference>
<keyword evidence="7" id="KW-1185">Reference proteome</keyword>
<feature type="compositionally biased region" description="Polar residues" evidence="3">
    <location>
        <begin position="311"/>
        <end position="325"/>
    </location>
</feature>
<dbReference type="InParanoid" id="A0A168RH73"/>
<dbReference type="PROSITE" id="PS50102">
    <property type="entry name" value="RRM"/>
    <property type="match status" value="1"/>
</dbReference>
<dbReference type="AlphaFoldDB" id="A0A168RH73"/>
<dbReference type="GO" id="GO:0030014">
    <property type="term" value="C:CCR4-NOT complex"/>
    <property type="evidence" value="ECO:0007669"/>
    <property type="project" value="InterPro"/>
</dbReference>
<evidence type="ECO:0000259" key="5">
    <source>
        <dbReference type="PROSITE" id="PS50103"/>
    </source>
</evidence>
<dbReference type="OrthoDB" id="1923159at2759"/>
<dbReference type="InterPro" id="IPR035979">
    <property type="entry name" value="RBD_domain_sf"/>
</dbReference>
<feature type="region of interest" description="Disordered" evidence="3">
    <location>
        <begin position="207"/>
        <end position="281"/>
    </location>
</feature>
<dbReference type="STRING" id="4829.A0A168RH73"/>
<evidence type="ECO:0008006" key="8">
    <source>
        <dbReference type="Google" id="ProtNLM"/>
    </source>
</evidence>
<dbReference type="CDD" id="cd12438">
    <property type="entry name" value="RRM_CNOT4"/>
    <property type="match status" value="1"/>
</dbReference>
<keyword evidence="2" id="KW-0862">Zinc</keyword>
<dbReference type="PANTHER" id="PTHR12603:SF0">
    <property type="entry name" value="CCR4-NOT TRANSCRIPTION COMPLEX SUBUNIT 4"/>
    <property type="match status" value="1"/>
</dbReference>
<dbReference type="InterPro" id="IPR039780">
    <property type="entry name" value="Mot2"/>
</dbReference>
<feature type="region of interest" description="Disordered" evidence="3">
    <location>
        <begin position="304"/>
        <end position="457"/>
    </location>
</feature>
<feature type="compositionally biased region" description="Low complexity" evidence="3">
    <location>
        <begin position="377"/>
        <end position="397"/>
    </location>
</feature>
<proteinExistence type="predicted"/>
<dbReference type="PROSITE" id="PS50103">
    <property type="entry name" value="ZF_C3H1"/>
    <property type="match status" value="1"/>
</dbReference>
<dbReference type="Gene3D" id="3.30.40.10">
    <property type="entry name" value="Zinc/RING finger domain, C3HC4 (zinc finger)"/>
    <property type="match status" value="1"/>
</dbReference>
<organism evidence="6">
    <name type="scientific">Absidia glauca</name>
    <name type="common">Pin mould</name>
    <dbReference type="NCBI Taxonomy" id="4829"/>
    <lineage>
        <taxon>Eukaryota</taxon>
        <taxon>Fungi</taxon>
        <taxon>Fungi incertae sedis</taxon>
        <taxon>Mucoromycota</taxon>
        <taxon>Mucoromycotina</taxon>
        <taxon>Mucoromycetes</taxon>
        <taxon>Mucorales</taxon>
        <taxon>Cunninghamellaceae</taxon>
        <taxon>Absidia</taxon>
    </lineage>
</organism>
<dbReference type="SUPFAM" id="SSF69989">
    <property type="entry name" value="C-terminal domain of PLC-beta"/>
    <property type="match status" value="1"/>
</dbReference>
<dbReference type="InterPro" id="IPR013083">
    <property type="entry name" value="Znf_RING/FYVE/PHD"/>
</dbReference>
<evidence type="ECO:0000256" key="1">
    <source>
        <dbReference type="PROSITE-ProRule" id="PRU00176"/>
    </source>
</evidence>
<feature type="compositionally biased region" description="Polar residues" evidence="3">
    <location>
        <begin position="242"/>
        <end position="254"/>
    </location>
</feature>
<dbReference type="InterPro" id="IPR012677">
    <property type="entry name" value="Nucleotide-bd_a/b_plait_sf"/>
</dbReference>
<feature type="compositionally biased region" description="Polar residues" evidence="3">
    <location>
        <begin position="509"/>
        <end position="528"/>
    </location>
</feature>
<dbReference type="GO" id="GO:0004842">
    <property type="term" value="F:ubiquitin-protein transferase activity"/>
    <property type="evidence" value="ECO:0007669"/>
    <property type="project" value="InterPro"/>
</dbReference>
<evidence type="ECO:0000256" key="2">
    <source>
        <dbReference type="PROSITE-ProRule" id="PRU00723"/>
    </source>
</evidence>
<feature type="compositionally biased region" description="Polar residues" evidence="3">
    <location>
        <begin position="416"/>
        <end position="426"/>
    </location>
</feature>
<dbReference type="Pfam" id="PF14570">
    <property type="entry name" value="zf-RING_4"/>
    <property type="match status" value="1"/>
</dbReference>
<dbReference type="InterPro" id="IPR000571">
    <property type="entry name" value="Znf_CCCH"/>
</dbReference>
<evidence type="ECO:0000256" key="3">
    <source>
        <dbReference type="SAM" id="MobiDB-lite"/>
    </source>
</evidence>
<feature type="domain" description="RRM" evidence="4">
    <location>
        <begin position="103"/>
        <end position="173"/>
    </location>
</feature>
<dbReference type="FunCoup" id="A0A168RH73">
    <property type="interactions" value="161"/>
</dbReference>
<protein>
    <recommendedName>
        <fullName evidence="8">RRM domain-containing protein</fullName>
    </recommendedName>
</protein>